<dbReference type="KEGG" id="euz:DVS28_a0574"/>
<sequence>MHVLDVAARIDFDARFRRGVERNAPKVLRDAGLPDELLDVLLGDGSEVTAFSDDARMIAARAHAWATEELQRLDGYR</sequence>
<evidence type="ECO:0000313" key="2">
    <source>
        <dbReference type="Proteomes" id="UP000264006"/>
    </source>
</evidence>
<organism evidence="1 2">
    <name type="scientific">Euzebya pacifica</name>
    <dbReference type="NCBI Taxonomy" id="1608957"/>
    <lineage>
        <taxon>Bacteria</taxon>
        <taxon>Bacillati</taxon>
        <taxon>Actinomycetota</taxon>
        <taxon>Nitriliruptoria</taxon>
        <taxon>Euzebyales</taxon>
    </lineage>
</organism>
<name>A0A346XST2_9ACTN</name>
<keyword evidence="2" id="KW-1185">Reference proteome</keyword>
<dbReference type="EMBL" id="CP031165">
    <property type="protein sequence ID" value="AXV05279.1"/>
    <property type="molecule type" value="Genomic_DNA"/>
</dbReference>
<protein>
    <submittedName>
        <fullName evidence="1">Uncharacterized protein</fullName>
    </submittedName>
</protein>
<gene>
    <name evidence="1" type="ORF">DVS28_a0574</name>
</gene>
<dbReference type="Proteomes" id="UP000264006">
    <property type="component" value="Chromosome"/>
</dbReference>
<reference evidence="1 2" key="1">
    <citation type="submission" date="2018-09" db="EMBL/GenBank/DDBJ databases">
        <title>Complete genome sequence of Euzebya sp. DY32-46 isolated from seawater of Pacific Ocean.</title>
        <authorList>
            <person name="Xu L."/>
            <person name="Wu Y.-H."/>
            <person name="Xu X.-W."/>
        </authorList>
    </citation>
    <scope>NUCLEOTIDE SEQUENCE [LARGE SCALE GENOMIC DNA]</scope>
    <source>
        <strain evidence="1 2">DY32-46</strain>
    </source>
</reference>
<proteinExistence type="predicted"/>
<accession>A0A346XST2</accession>
<dbReference type="RefSeq" id="WP_114590108.1">
    <property type="nucleotide sequence ID" value="NZ_CP031165.1"/>
</dbReference>
<dbReference type="AlphaFoldDB" id="A0A346XST2"/>
<evidence type="ECO:0000313" key="1">
    <source>
        <dbReference type="EMBL" id="AXV05279.1"/>
    </source>
</evidence>